<proteinExistence type="predicted"/>
<protein>
    <submittedName>
        <fullName evidence="2">N-methylhydantoinase B</fullName>
    </submittedName>
</protein>
<dbReference type="InterPro" id="IPR045079">
    <property type="entry name" value="Oxoprolinase-like"/>
</dbReference>
<reference evidence="2 3" key="1">
    <citation type="submission" date="2017-04" db="EMBL/GenBank/DDBJ databases">
        <authorList>
            <person name="Afonso C.L."/>
            <person name="Miller P.J."/>
            <person name="Scott M.A."/>
            <person name="Spackman E."/>
            <person name="Goraichik I."/>
            <person name="Dimitrov K.M."/>
            <person name="Suarez D.L."/>
            <person name="Swayne D.E."/>
        </authorList>
    </citation>
    <scope>NUCLEOTIDE SEQUENCE [LARGE SCALE GENOMIC DNA]</scope>
    <source>
        <strain evidence="2 3">USBA 355</strain>
    </source>
</reference>
<dbReference type="PANTHER" id="PTHR11365">
    <property type="entry name" value="5-OXOPROLINASE RELATED"/>
    <property type="match status" value="1"/>
</dbReference>
<dbReference type="GO" id="GO:0006749">
    <property type="term" value="P:glutathione metabolic process"/>
    <property type="evidence" value="ECO:0007669"/>
    <property type="project" value="TreeGrafter"/>
</dbReference>
<feature type="domain" description="Hydantoinase B/oxoprolinase" evidence="1">
    <location>
        <begin position="5"/>
        <end position="532"/>
    </location>
</feature>
<sequence length="584" mass="62402">MTALDPVTLTVIQNGLQQVCNEMDLAFSRAAFSPVIAEANDRSDGIYHATTGELIAQGDLGLPVFVGTMQYSTMAVLQKIREGETAAPEEGDVYIVNDPYLGGTHLMDVRFVAPFFHEGELFAWLANTGHWPDIGGAVPGGFSANATEVEQEGLRLPPVKLFKKGELDREIYAIITSNIRIADQRIGDIKAQAAALTVGKRRLAAMIERYGADTVKQAIAELKARAEQQMRAKIETIPDGSYQGEAVVDSDGVVDEPLFIRLTVTKKGSELDFDLSRSSPPCLGPMNSVIATTRSSIYLAMKHIFPEVPINAGTFVPLNVADPDGTFLYAHYPRPVSGCAAEVSQRIAEAVFAALVQAIPDRVTAAPAGSSGNFALGGWDPARGRAYVMYQISGGGYGGNADHDGLTNGCSTIGISKTPPIEVVEQLYPVLFEKYALREGSGGAGQRRGGFGVDYTVRIRRGEARASFVMDHGRVGPQGALGGRDGAVNMVRVHRDGQLYEPLHLSKDQGIPVRAGDRVEVSTPGGGGYGDPFRRDPALVARDVRRGYYTAEQARDLYGVALATDGSADATASAALRREAQAAQ</sequence>
<dbReference type="Proteomes" id="UP000192917">
    <property type="component" value="Unassembled WGS sequence"/>
</dbReference>
<organism evidence="2 3">
    <name type="scientific">Tistlia consotensis USBA 355</name>
    <dbReference type="NCBI Taxonomy" id="560819"/>
    <lineage>
        <taxon>Bacteria</taxon>
        <taxon>Pseudomonadati</taxon>
        <taxon>Pseudomonadota</taxon>
        <taxon>Alphaproteobacteria</taxon>
        <taxon>Rhodospirillales</taxon>
        <taxon>Rhodovibrionaceae</taxon>
        <taxon>Tistlia</taxon>
    </lineage>
</organism>
<dbReference type="GO" id="GO:0017168">
    <property type="term" value="F:5-oxoprolinase (ATP-hydrolyzing) activity"/>
    <property type="evidence" value="ECO:0007669"/>
    <property type="project" value="TreeGrafter"/>
</dbReference>
<gene>
    <name evidence="2" type="ORF">SAMN05428998_106114</name>
</gene>
<evidence type="ECO:0000313" key="2">
    <source>
        <dbReference type="EMBL" id="SMF17671.1"/>
    </source>
</evidence>
<name>A0A1Y6BLR0_9PROT</name>
<dbReference type="AlphaFoldDB" id="A0A1Y6BLR0"/>
<evidence type="ECO:0000313" key="3">
    <source>
        <dbReference type="Proteomes" id="UP000192917"/>
    </source>
</evidence>
<dbReference type="PANTHER" id="PTHR11365:SF23">
    <property type="entry name" value="HYPOTHETICAL 5-OXOPROLINASE (EUROFUNG)-RELATED"/>
    <property type="match status" value="1"/>
</dbReference>
<keyword evidence="3" id="KW-1185">Reference proteome</keyword>
<dbReference type="Pfam" id="PF02538">
    <property type="entry name" value="Hydantoinase_B"/>
    <property type="match status" value="1"/>
</dbReference>
<dbReference type="STRING" id="560819.SAMN05428998_106114"/>
<dbReference type="GO" id="GO:0005829">
    <property type="term" value="C:cytosol"/>
    <property type="evidence" value="ECO:0007669"/>
    <property type="project" value="TreeGrafter"/>
</dbReference>
<dbReference type="InterPro" id="IPR003692">
    <property type="entry name" value="Hydantoinase_B"/>
</dbReference>
<dbReference type="EMBL" id="FWZX01000006">
    <property type="protein sequence ID" value="SMF17671.1"/>
    <property type="molecule type" value="Genomic_DNA"/>
</dbReference>
<dbReference type="RefSeq" id="WP_085122590.1">
    <property type="nucleotide sequence ID" value="NZ_FWZX01000006.1"/>
</dbReference>
<accession>A0A1Y6BLR0</accession>
<evidence type="ECO:0000259" key="1">
    <source>
        <dbReference type="Pfam" id="PF02538"/>
    </source>
</evidence>